<dbReference type="RefSeq" id="WP_078757597.1">
    <property type="nucleotide sequence ID" value="NZ_FUXP01000002.1"/>
</dbReference>
<dbReference type="PANTHER" id="PTHR30092">
    <property type="entry name" value="INNER MEMBRANE PROTEIN CRED"/>
    <property type="match status" value="1"/>
</dbReference>
<sequence>MRLWLKVLVVLGMTLAVLVPLTMVRGVINERQQYRAEAVATVARSNAGQQSFAGPVLVVPFRETVEVEEADANGVLRTVKRVRDDRWTFFPDELAVTGDLEPGMRRSGLYEVPVYEWEAVAQATFEIAIPSETDPSATRRVGVPYLSYAIGDVRGLIGSKLEVDGRPVALEQGQGYRNAEGVHVLLPGLAAGRTHRIDTRLQFTLAGTERLEVLPLGTQNRIALSSSWPHPSFGGTSPRTRDISADGFRAEWEIPGLASNAQQRFLMLTARSDASGVPPLSEDALSVSLVEPVDIYAKTDRASKYGILFVLLTFVGFFIFELTKQLPIHPIQYGLVGLALAIFFLLLLSLSEHIDFGWAYLVAAGACIGLIAFYLTAVLQSLGRALGFAGMLAMLYAALYGLLVSEDNALVLGAGLLFVILAGLMTITRRVDWYRIGAARPAVSPPA</sequence>
<evidence type="ECO:0000313" key="3">
    <source>
        <dbReference type="Proteomes" id="UP000190061"/>
    </source>
</evidence>
<keyword evidence="1" id="KW-0472">Membrane</keyword>
<proteinExistence type="predicted"/>
<dbReference type="PIRSF" id="PIRSF004548">
    <property type="entry name" value="CreD"/>
    <property type="match status" value="1"/>
</dbReference>
<gene>
    <name evidence="2" type="ORF">SAMN02745674_00997</name>
</gene>
<dbReference type="AlphaFoldDB" id="A0A1T4P0E6"/>
<dbReference type="Pfam" id="PF06123">
    <property type="entry name" value="CreD"/>
    <property type="match status" value="1"/>
</dbReference>
<keyword evidence="3" id="KW-1185">Reference proteome</keyword>
<keyword evidence="1" id="KW-1133">Transmembrane helix</keyword>
<feature type="transmembrane region" description="Helical" evidence="1">
    <location>
        <begin position="385"/>
        <end position="403"/>
    </location>
</feature>
<feature type="transmembrane region" description="Helical" evidence="1">
    <location>
        <begin position="302"/>
        <end position="320"/>
    </location>
</feature>
<reference evidence="2 3" key="1">
    <citation type="submission" date="2017-02" db="EMBL/GenBank/DDBJ databases">
        <authorList>
            <person name="Peterson S.W."/>
        </authorList>
    </citation>
    <scope>NUCLEOTIDE SEQUENCE [LARGE SCALE GENOMIC DNA]</scope>
    <source>
        <strain evidence="2 3">DSM 21749</strain>
    </source>
</reference>
<evidence type="ECO:0000256" key="1">
    <source>
        <dbReference type="SAM" id="Phobius"/>
    </source>
</evidence>
<dbReference type="NCBIfam" id="NF008712">
    <property type="entry name" value="PRK11715.1-1"/>
    <property type="match status" value="1"/>
</dbReference>
<dbReference type="PANTHER" id="PTHR30092:SF0">
    <property type="entry name" value="INNER MEMBRANE PROTEIN CRED"/>
    <property type="match status" value="1"/>
</dbReference>
<feature type="transmembrane region" description="Helical" evidence="1">
    <location>
        <begin position="357"/>
        <end position="378"/>
    </location>
</feature>
<protein>
    <submittedName>
        <fullName evidence="2">Inner membrane protein</fullName>
    </submittedName>
</protein>
<feature type="transmembrane region" description="Helical" evidence="1">
    <location>
        <begin position="332"/>
        <end position="351"/>
    </location>
</feature>
<dbReference type="STRING" id="1122188.SAMN02745674_00997"/>
<dbReference type="OrthoDB" id="9791851at2"/>
<accession>A0A1T4P0E6</accession>
<dbReference type="InterPro" id="IPR010364">
    <property type="entry name" value="Uncharacterised_IM_CreD"/>
</dbReference>
<keyword evidence="1" id="KW-0812">Transmembrane</keyword>
<dbReference type="GO" id="GO:0005886">
    <property type="term" value="C:plasma membrane"/>
    <property type="evidence" value="ECO:0007669"/>
    <property type="project" value="TreeGrafter"/>
</dbReference>
<dbReference type="EMBL" id="FUXP01000002">
    <property type="protein sequence ID" value="SJZ84458.1"/>
    <property type="molecule type" value="Genomic_DNA"/>
</dbReference>
<dbReference type="Proteomes" id="UP000190061">
    <property type="component" value="Unassembled WGS sequence"/>
</dbReference>
<organism evidence="2 3">
    <name type="scientific">Lysobacter spongiicola DSM 21749</name>
    <dbReference type="NCBI Taxonomy" id="1122188"/>
    <lineage>
        <taxon>Bacteria</taxon>
        <taxon>Pseudomonadati</taxon>
        <taxon>Pseudomonadota</taxon>
        <taxon>Gammaproteobacteria</taxon>
        <taxon>Lysobacterales</taxon>
        <taxon>Lysobacteraceae</taxon>
        <taxon>Novilysobacter</taxon>
    </lineage>
</organism>
<feature type="transmembrane region" description="Helical" evidence="1">
    <location>
        <begin position="409"/>
        <end position="427"/>
    </location>
</feature>
<evidence type="ECO:0000313" key="2">
    <source>
        <dbReference type="EMBL" id="SJZ84458.1"/>
    </source>
</evidence>
<name>A0A1T4P0E6_9GAMM</name>